<proteinExistence type="predicted"/>
<dbReference type="Gene3D" id="2.60.40.1080">
    <property type="match status" value="1"/>
</dbReference>
<protein>
    <recommendedName>
        <fullName evidence="3">BIG2 domain-containing protein</fullName>
    </recommendedName>
</protein>
<dbReference type="AlphaFoldDB" id="A0A502HXK9"/>
<dbReference type="RefSeq" id="WP_140666868.1">
    <property type="nucleotide sequence ID" value="NZ_RCZE01000003.1"/>
</dbReference>
<sequence length="820" mass="88175">MTTPESPDNSVLVMDPPWVLLATQPVVDADVGLPLASYDLIPDGEGATAVVNPPLSGTVELDDVIRLWLVGDATFLSSAFITDVNAKTSLRIPKGRLYSDQINKLFYTITRGSSNVGKSEPNLTLLYNKIRPALKDRFPETDGHSELELRLADDIKNGVGPDFVSAQVWVSYPYCRAYDTITLKCNGEIMTYKVRPDEAPQPPNPGSADPIAVCFTVTRAYLESAVRPGGKLHFSCTCTDQIGNTTDTDAVWSATQTVDEDLAGLLLPAALLREQLNDPDDDLSVIDLEKLGGKPLLLVILTADSRFRVGYTLNAVYTATLTGQADVVVRVSGMVEADEFGQKKICVLEVPNDKVLAGRTVTVMYELFDGATLVGRSKAATALVVGENTIEIDAPRLLAPATIPVDALDHEQGVNVRVDFAAAQPGDKAQLVLRNPLPGSPDFPELSLDQTFAIFNLDVVFLGLWHGKAPELSWDLIRGGKVIAQSLPLVLTVLPILNEDDRLPTPKILQAANNGDGPELDVSNLTPGATVRCLVWPLIAFGQPVWLHLRGKNAIGGEHNITLLRHPTNAVHQAWLNAGYYDVSVLYSYLKDLGDGSVLEVWFTAALDKGTDESKAVTFPIRTYRVKVIPDLIIDESPLFLTGANFSIRGAGLPWTHSGADPVGTYADRTPTSGILPYEYFTSDNKIAIVDGSGRVRSEGNGTARITVTDGLLRSASYDVNCTNVNHIVWNPTPMDAYQAAAWTAAIGATAIIPYETNLSVLGVKFRAAASFIAWSTDRVPGNGAVALGPNTAVPPGGSWKAYVSTAIDLNPVIAMKGNL</sequence>
<evidence type="ECO:0000313" key="2">
    <source>
        <dbReference type="Proteomes" id="UP000317933"/>
    </source>
</evidence>
<dbReference type="Proteomes" id="UP000317933">
    <property type="component" value="Unassembled WGS sequence"/>
</dbReference>
<dbReference type="EMBL" id="RCZE01000003">
    <property type="protein sequence ID" value="TPG79529.1"/>
    <property type="molecule type" value="Genomic_DNA"/>
</dbReference>
<reference evidence="1 2" key="1">
    <citation type="journal article" date="2019" name="Environ. Microbiol.">
        <title>Species interactions and distinct microbial communities in high Arctic permafrost affected cryosols are associated with the CH4 and CO2 gas fluxes.</title>
        <authorList>
            <person name="Altshuler I."/>
            <person name="Hamel J."/>
            <person name="Turney S."/>
            <person name="Magnuson E."/>
            <person name="Levesque R."/>
            <person name="Greer C."/>
            <person name="Whyte L.G."/>
        </authorList>
    </citation>
    <scope>NUCLEOTIDE SEQUENCE [LARGE SCALE GENOMIC DNA]</scope>
    <source>
        <strain evidence="1 2">E3</strain>
    </source>
</reference>
<dbReference type="InterPro" id="IPR008964">
    <property type="entry name" value="Invasin/intimin_cell_adhesion"/>
</dbReference>
<dbReference type="SUPFAM" id="SSF49373">
    <property type="entry name" value="Invasin/intimin cell-adhesion fragments"/>
    <property type="match status" value="1"/>
</dbReference>
<comment type="caution">
    <text evidence="1">The sequence shown here is derived from an EMBL/GenBank/DDBJ whole genome shotgun (WGS) entry which is preliminary data.</text>
</comment>
<gene>
    <name evidence="1" type="ORF">EAH78_06760</name>
</gene>
<accession>A0A502HXK9</accession>
<name>A0A502HXK9_9PSED</name>
<evidence type="ECO:0008006" key="3">
    <source>
        <dbReference type="Google" id="ProtNLM"/>
    </source>
</evidence>
<evidence type="ECO:0000313" key="1">
    <source>
        <dbReference type="EMBL" id="TPG79529.1"/>
    </source>
</evidence>
<organism evidence="1 2">
    <name type="scientific">Pseudomonas arsenicoxydans</name>
    <dbReference type="NCBI Taxonomy" id="702115"/>
    <lineage>
        <taxon>Bacteria</taxon>
        <taxon>Pseudomonadati</taxon>
        <taxon>Pseudomonadota</taxon>
        <taxon>Gammaproteobacteria</taxon>
        <taxon>Pseudomonadales</taxon>
        <taxon>Pseudomonadaceae</taxon>
        <taxon>Pseudomonas</taxon>
    </lineage>
</organism>